<reference evidence="2 3" key="2">
    <citation type="submission" date="2016-06" db="EMBL/GenBank/DDBJ databases">
        <title>Pedobacter psychrophilus sp. nov., isolated from Antarctic fragmentary rock.</title>
        <authorList>
            <person name="Svec P."/>
        </authorList>
    </citation>
    <scope>NUCLEOTIDE SEQUENCE [LARGE SCALE GENOMIC DNA]</scope>
    <source>
        <strain evidence="2 3">CCM 8644</strain>
    </source>
</reference>
<dbReference type="AlphaFoldDB" id="A0A179DNM1"/>
<evidence type="ECO:0000259" key="1">
    <source>
        <dbReference type="Pfam" id="PF13643"/>
    </source>
</evidence>
<sequence length="223" mass="25388">MMPFTPIQFELSAFNCPLCGAFSQHFWSYAQKFDKKKANMGAQIHFKEYIDNLVFSQCNHCKQHTVWLENERVMVYPTAGSAPLANSDLPDNIKPDFDEARNIVELSPRGATALLRLAVQKLCKHLGEKGENINKDIGNLVKKGLPEKMQKVLDSVRVVGNNAVHPGQIDLTDDRETAYKLFGFINIITDIMITQPKQIDDFYDFKIPDKDKIAIDKRDQKTN</sequence>
<dbReference type="Proteomes" id="UP000078459">
    <property type="component" value="Unassembled WGS sequence"/>
</dbReference>
<protein>
    <recommendedName>
        <fullName evidence="1">DUF4145 domain-containing protein</fullName>
    </recommendedName>
</protein>
<gene>
    <name evidence="2" type="ORF">A5893_04540</name>
</gene>
<dbReference type="Pfam" id="PF13643">
    <property type="entry name" value="DUF4145"/>
    <property type="match status" value="1"/>
</dbReference>
<dbReference type="InterPro" id="IPR025285">
    <property type="entry name" value="DUF4145"/>
</dbReference>
<evidence type="ECO:0000313" key="3">
    <source>
        <dbReference type="Proteomes" id="UP000078459"/>
    </source>
</evidence>
<reference evidence="2 3" key="1">
    <citation type="submission" date="2016-04" db="EMBL/GenBank/DDBJ databases">
        <authorList>
            <person name="Evans L.H."/>
            <person name="Alamgir A."/>
            <person name="Owens N."/>
            <person name="Weber N.D."/>
            <person name="Virtaneva K."/>
            <person name="Barbian K."/>
            <person name="Babar A."/>
            <person name="Rosenke K."/>
        </authorList>
    </citation>
    <scope>NUCLEOTIDE SEQUENCE [LARGE SCALE GENOMIC DNA]</scope>
    <source>
        <strain evidence="2 3">CCM 8644</strain>
    </source>
</reference>
<keyword evidence="3" id="KW-1185">Reference proteome</keyword>
<dbReference type="EMBL" id="LWHJ01000011">
    <property type="protein sequence ID" value="OAQ42382.1"/>
    <property type="molecule type" value="Genomic_DNA"/>
</dbReference>
<accession>A0A179DNM1</accession>
<dbReference type="RefSeq" id="WP_068821408.1">
    <property type="nucleotide sequence ID" value="NZ_LWHJ01000011.1"/>
</dbReference>
<proteinExistence type="predicted"/>
<dbReference type="STRING" id="1826909.A5893_04540"/>
<dbReference type="OrthoDB" id="9808624at2"/>
<evidence type="ECO:0000313" key="2">
    <source>
        <dbReference type="EMBL" id="OAQ42382.1"/>
    </source>
</evidence>
<organism evidence="2 3">
    <name type="scientific">Pedobacter psychrophilus</name>
    <dbReference type="NCBI Taxonomy" id="1826909"/>
    <lineage>
        <taxon>Bacteria</taxon>
        <taxon>Pseudomonadati</taxon>
        <taxon>Bacteroidota</taxon>
        <taxon>Sphingobacteriia</taxon>
        <taxon>Sphingobacteriales</taxon>
        <taxon>Sphingobacteriaceae</taxon>
        <taxon>Pedobacter</taxon>
    </lineage>
</organism>
<feature type="domain" description="DUF4145" evidence="1">
    <location>
        <begin position="99"/>
        <end position="173"/>
    </location>
</feature>
<name>A0A179DNM1_9SPHI</name>
<comment type="caution">
    <text evidence="2">The sequence shown here is derived from an EMBL/GenBank/DDBJ whole genome shotgun (WGS) entry which is preliminary data.</text>
</comment>